<sequence length="335" mass="37857">MSYNLKHLAVMENLFGPDDDDYPDMDDRINMGYGADTVEIDIDSDLSRDDPSLPTPSYNINIDAGLYPRDELEPSVVRGVRPPEVVDLGIDKEVVIKQKSTRAKLDDERLLSAEGLLTIKRRAPKVRFKGKGHEYRYLGRLLECYQIWGHQLFPKANFEDFLAMTEKRGRSKQMKVVRRQMIDEWKPVRPPEQNSDEENRANGLDQRQTYDDGTGFVVGAGYDDDENHDFASPKRQKATLSSDDYNTVSGEREAAQLNDDVFSPRTSTSNVPQSTNADVAPEHNPTPPVSDVPGDVRLPDETEDSAPTTRTSPSPHQDALFLFDDDDDDDDDLYD</sequence>
<gene>
    <name evidence="1" type="ORF">V1517DRAFT_323164</name>
</gene>
<dbReference type="Proteomes" id="UP001489719">
    <property type="component" value="Unassembled WGS sequence"/>
</dbReference>
<evidence type="ECO:0000313" key="1">
    <source>
        <dbReference type="EMBL" id="KAK9322551.1"/>
    </source>
</evidence>
<name>A0ACC3TP59_9ASCO</name>
<keyword evidence="2" id="KW-1185">Reference proteome</keyword>
<organism evidence="1 2">
    <name type="scientific">Lipomyces orientalis</name>
    <dbReference type="NCBI Taxonomy" id="1233043"/>
    <lineage>
        <taxon>Eukaryota</taxon>
        <taxon>Fungi</taxon>
        <taxon>Dikarya</taxon>
        <taxon>Ascomycota</taxon>
        <taxon>Saccharomycotina</taxon>
        <taxon>Lipomycetes</taxon>
        <taxon>Lipomycetales</taxon>
        <taxon>Lipomycetaceae</taxon>
        <taxon>Lipomyces</taxon>
    </lineage>
</organism>
<accession>A0ACC3TP59</accession>
<comment type="caution">
    <text evidence="1">The sequence shown here is derived from an EMBL/GenBank/DDBJ whole genome shotgun (WGS) entry which is preliminary data.</text>
</comment>
<reference evidence="2" key="1">
    <citation type="journal article" date="2024" name="Front. Bioeng. Biotechnol.">
        <title>Genome-scale model development and genomic sequencing of the oleaginous clade Lipomyces.</title>
        <authorList>
            <person name="Czajka J.J."/>
            <person name="Han Y."/>
            <person name="Kim J."/>
            <person name="Mondo S.J."/>
            <person name="Hofstad B.A."/>
            <person name="Robles A."/>
            <person name="Haridas S."/>
            <person name="Riley R."/>
            <person name="LaButti K."/>
            <person name="Pangilinan J."/>
            <person name="Andreopoulos W."/>
            <person name="Lipzen A."/>
            <person name="Yan J."/>
            <person name="Wang M."/>
            <person name="Ng V."/>
            <person name="Grigoriev I.V."/>
            <person name="Spatafora J.W."/>
            <person name="Magnuson J.K."/>
            <person name="Baker S.E."/>
            <person name="Pomraning K.R."/>
        </authorList>
    </citation>
    <scope>NUCLEOTIDE SEQUENCE [LARGE SCALE GENOMIC DNA]</scope>
    <source>
        <strain evidence="2">CBS 10300</strain>
    </source>
</reference>
<evidence type="ECO:0000313" key="2">
    <source>
        <dbReference type="Proteomes" id="UP001489719"/>
    </source>
</evidence>
<dbReference type="EMBL" id="MU970075">
    <property type="protein sequence ID" value="KAK9322551.1"/>
    <property type="molecule type" value="Genomic_DNA"/>
</dbReference>
<proteinExistence type="predicted"/>
<protein>
    <submittedName>
        <fullName evidence="1">Replication fork protection component Swi3-domain-containing protein</fullName>
    </submittedName>
</protein>